<dbReference type="AlphaFoldDB" id="A0A7K5KN98"/>
<evidence type="ECO:0000256" key="1">
    <source>
        <dbReference type="SAM" id="Phobius"/>
    </source>
</evidence>
<sequence length="213" mass="24582">MRRLLELHVLKMVAIYTVWVALEEVPGGVRGWGAQPGPPEVLTHPLPQVSLMNFLLVLLWALAMPYCRFRRMASCLSTVWTCIIIVCKMLYQLEIVDPSQYSSNCTQPLANDTNLTPEELGNSTLYRGPVDPANWFGIRKGFPNLGYIQNHLQVLLLLVFEAVVYRRQQYHRKQHQLVSPVTETIFEDISIEHLDLGLVSCAKYFINYFYYKF</sequence>
<dbReference type="GO" id="GO:0016020">
    <property type="term" value="C:membrane"/>
    <property type="evidence" value="ECO:0007669"/>
    <property type="project" value="InterPro"/>
</dbReference>
<dbReference type="Proteomes" id="UP000589495">
    <property type="component" value="Unassembled WGS sequence"/>
</dbReference>
<keyword evidence="1" id="KW-0812">Transmembrane</keyword>
<dbReference type="PANTHER" id="PTHR47049">
    <property type="entry name" value="PIEZO-TYPE MECHANOSENSITIVE ION CHANNEL HOMOLOG"/>
    <property type="match status" value="1"/>
</dbReference>
<feature type="transmembrane region" description="Helical" evidence="1">
    <location>
        <begin position="73"/>
        <end position="91"/>
    </location>
</feature>
<keyword evidence="3" id="KW-1185">Reference proteome</keyword>
<gene>
    <name evidence="2" type="primary">Piezo1_0</name>
    <name evidence="2" type="ORF">VIRALT_R03895</name>
</gene>
<feature type="transmembrane region" description="Helical" evidence="1">
    <location>
        <begin position="147"/>
        <end position="165"/>
    </location>
</feature>
<comment type="caution">
    <text evidence="2">The sequence shown here is derived from an EMBL/GenBank/DDBJ whole genome shotgun (WGS) entry which is preliminary data.</text>
</comment>
<dbReference type="PANTHER" id="PTHR47049:SF5">
    <property type="entry name" value="PIEZO-TYPE MECHANOSENSITIVE ION CHANNEL COMPONENT"/>
    <property type="match status" value="1"/>
</dbReference>
<reference evidence="2 3" key="1">
    <citation type="submission" date="2019-09" db="EMBL/GenBank/DDBJ databases">
        <title>Bird 10,000 Genomes (B10K) Project - Family phase.</title>
        <authorList>
            <person name="Zhang G."/>
        </authorList>
    </citation>
    <scope>NUCLEOTIDE SEQUENCE [LARGE SCALE GENOMIC DNA]</scope>
    <source>
        <strain evidence="2">B10K-DU-001-22</strain>
        <tissue evidence="2">Muscle</tissue>
    </source>
</reference>
<feature type="transmembrane region" description="Helical" evidence="1">
    <location>
        <begin position="12"/>
        <end position="29"/>
    </location>
</feature>
<dbReference type="GO" id="GO:0008381">
    <property type="term" value="F:mechanosensitive monoatomic ion channel activity"/>
    <property type="evidence" value="ECO:0007669"/>
    <property type="project" value="InterPro"/>
</dbReference>
<evidence type="ECO:0000313" key="3">
    <source>
        <dbReference type="Proteomes" id="UP000589495"/>
    </source>
</evidence>
<keyword evidence="1" id="KW-1133">Transmembrane helix</keyword>
<name>A0A7K5KN98_VIRAL</name>
<feature type="non-terminal residue" evidence="2">
    <location>
        <position position="213"/>
    </location>
</feature>
<protein>
    <submittedName>
        <fullName evidence="2">PIEZ1 protein</fullName>
    </submittedName>
</protein>
<feature type="transmembrane region" description="Helical" evidence="1">
    <location>
        <begin position="49"/>
        <end position="66"/>
    </location>
</feature>
<dbReference type="EMBL" id="VZRF01000081">
    <property type="protein sequence ID" value="NWT07695.1"/>
    <property type="molecule type" value="Genomic_DNA"/>
</dbReference>
<dbReference type="InterPro" id="IPR027272">
    <property type="entry name" value="Piezo"/>
</dbReference>
<evidence type="ECO:0000313" key="2">
    <source>
        <dbReference type="EMBL" id="NWT07695.1"/>
    </source>
</evidence>
<feature type="non-terminal residue" evidence="2">
    <location>
        <position position="1"/>
    </location>
</feature>
<proteinExistence type="predicted"/>
<keyword evidence="1" id="KW-0472">Membrane</keyword>
<organism evidence="2 3">
    <name type="scientific">Vireo altiloquus</name>
    <name type="common">Black-whiskered vireo</name>
    <name type="synonym">Muscicapa altiloqua</name>
    <dbReference type="NCBI Taxonomy" id="34956"/>
    <lineage>
        <taxon>Eukaryota</taxon>
        <taxon>Metazoa</taxon>
        <taxon>Chordata</taxon>
        <taxon>Craniata</taxon>
        <taxon>Vertebrata</taxon>
        <taxon>Euteleostomi</taxon>
        <taxon>Archelosauria</taxon>
        <taxon>Archosauria</taxon>
        <taxon>Dinosauria</taxon>
        <taxon>Saurischia</taxon>
        <taxon>Theropoda</taxon>
        <taxon>Coelurosauria</taxon>
        <taxon>Aves</taxon>
        <taxon>Neognathae</taxon>
        <taxon>Neoaves</taxon>
        <taxon>Telluraves</taxon>
        <taxon>Australaves</taxon>
        <taxon>Passeriformes</taxon>
        <taxon>Corvoidea</taxon>
        <taxon>Vireonidae</taxon>
        <taxon>Vireoninae</taxon>
        <taxon>Vireo</taxon>
    </lineage>
</organism>
<accession>A0A7K5KN98</accession>